<proteinExistence type="predicted"/>
<dbReference type="Proteomes" id="UP000078284">
    <property type="component" value="Chromosome 1"/>
</dbReference>
<name>A0A178W8C7_ARATH</name>
<reference evidence="2" key="1">
    <citation type="journal article" date="2016" name="Proc. Natl. Acad. Sci. U.S.A.">
        <title>Chromosome-level assembly of Arabidopsis thaliana Ler reveals the extent of translocation and inversion polymorphisms.</title>
        <authorList>
            <person name="Zapata L."/>
            <person name="Ding J."/>
            <person name="Willing E.M."/>
            <person name="Hartwig B."/>
            <person name="Bezdan D."/>
            <person name="Jiao W.B."/>
            <person name="Patel V."/>
            <person name="Velikkakam James G."/>
            <person name="Koornneef M."/>
            <person name="Ossowski S."/>
            <person name="Schneeberger K."/>
        </authorList>
    </citation>
    <scope>NUCLEOTIDE SEQUENCE [LARGE SCALE GENOMIC DNA]</scope>
    <source>
        <strain evidence="2">cv. Landsberg erecta</strain>
    </source>
</reference>
<evidence type="ECO:0000313" key="2">
    <source>
        <dbReference type="Proteomes" id="UP000078284"/>
    </source>
</evidence>
<comment type="caution">
    <text evidence="1">The sequence shown here is derived from an EMBL/GenBank/DDBJ whole genome shotgun (WGS) entry which is preliminary data.</text>
</comment>
<evidence type="ECO:0000313" key="1">
    <source>
        <dbReference type="EMBL" id="OAP14699.1"/>
    </source>
</evidence>
<dbReference type="EMBL" id="LUHQ01000001">
    <property type="protein sequence ID" value="OAP14699.1"/>
    <property type="molecule type" value="Genomic_DNA"/>
</dbReference>
<dbReference type="AlphaFoldDB" id="A0A178W8C7"/>
<gene>
    <name evidence="1" type="ordered locus">AXX17_At1g35860</name>
</gene>
<sequence length="117" mass="13083">MNLPKNQLLIDQDKIPNHLSQQSNQYHLECMNLPKNHLLDRQKSLLKKGFGLQVVEAIRGQGSSHGLSLYGKILLPLMRVGTFLQGGYPCSQNLSVTILPNEPHDTREILDILLSAS</sequence>
<protein>
    <submittedName>
        <fullName evidence="1">Uncharacterized protein</fullName>
    </submittedName>
</protein>
<accession>A0A178W8C7</accession>
<organism evidence="1 2">
    <name type="scientific">Arabidopsis thaliana</name>
    <name type="common">Mouse-ear cress</name>
    <dbReference type="NCBI Taxonomy" id="3702"/>
    <lineage>
        <taxon>Eukaryota</taxon>
        <taxon>Viridiplantae</taxon>
        <taxon>Streptophyta</taxon>
        <taxon>Embryophyta</taxon>
        <taxon>Tracheophyta</taxon>
        <taxon>Spermatophyta</taxon>
        <taxon>Magnoliopsida</taxon>
        <taxon>eudicotyledons</taxon>
        <taxon>Gunneridae</taxon>
        <taxon>Pentapetalae</taxon>
        <taxon>rosids</taxon>
        <taxon>malvids</taxon>
        <taxon>Brassicales</taxon>
        <taxon>Brassicaceae</taxon>
        <taxon>Camelineae</taxon>
        <taxon>Arabidopsis</taxon>
    </lineage>
</organism>